<feature type="domain" description="GFO/IDH/MocA-like oxidoreductase" evidence="3">
    <location>
        <begin position="134"/>
        <end position="267"/>
    </location>
</feature>
<dbReference type="Pfam" id="PF22725">
    <property type="entry name" value="GFO_IDH_MocA_C3"/>
    <property type="match status" value="1"/>
</dbReference>
<dbReference type="SUPFAM" id="SSF51735">
    <property type="entry name" value="NAD(P)-binding Rossmann-fold domains"/>
    <property type="match status" value="1"/>
</dbReference>
<dbReference type="InterPro" id="IPR036291">
    <property type="entry name" value="NAD(P)-bd_dom_sf"/>
</dbReference>
<dbReference type="InterPro" id="IPR050463">
    <property type="entry name" value="Gfo/Idh/MocA_oxidrdct_glycsds"/>
</dbReference>
<reference evidence="4" key="1">
    <citation type="submission" date="2018-06" db="EMBL/GenBank/DDBJ databases">
        <title>Paenibacillus xerothermodurans sp. nov. an extremely dry heat resistant spore forming bacterium isolated from the soil of Cape Canaveral, Florida.</title>
        <authorList>
            <person name="Seuylemezian A."/>
            <person name="Kaur N."/>
            <person name="Patil P."/>
            <person name="Patil P."/>
            <person name="Mayilraj S."/>
            <person name="Vaishampayan P."/>
        </authorList>
    </citation>
    <scope>NUCLEOTIDE SEQUENCE [LARGE SCALE GENOMIC DNA]</scope>
    <source>
        <strain evidence="4">ATCC 27380</strain>
    </source>
</reference>
<dbReference type="EMBL" id="NHRJ02000001">
    <property type="protein sequence ID" value="PZE22281.1"/>
    <property type="molecule type" value="Genomic_DNA"/>
</dbReference>
<dbReference type="InterPro" id="IPR055170">
    <property type="entry name" value="GFO_IDH_MocA-like_dom"/>
</dbReference>
<dbReference type="PANTHER" id="PTHR43818">
    <property type="entry name" value="BCDNA.GH03377"/>
    <property type="match status" value="1"/>
</dbReference>
<dbReference type="Pfam" id="PF01408">
    <property type="entry name" value="GFO_IDH_MocA"/>
    <property type="match status" value="1"/>
</dbReference>
<evidence type="ECO:0000259" key="2">
    <source>
        <dbReference type="Pfam" id="PF01408"/>
    </source>
</evidence>
<comment type="caution">
    <text evidence="4">The sequence shown here is derived from an EMBL/GenBank/DDBJ whole genome shotgun (WGS) entry which is preliminary data.</text>
</comment>
<evidence type="ECO:0000259" key="3">
    <source>
        <dbReference type="Pfam" id="PF22725"/>
    </source>
</evidence>
<feature type="domain" description="Gfo/Idh/MocA-like oxidoreductase N-terminal" evidence="2">
    <location>
        <begin position="4"/>
        <end position="125"/>
    </location>
</feature>
<dbReference type="InterPro" id="IPR000683">
    <property type="entry name" value="Gfo/Idh/MocA-like_OxRdtase_N"/>
</dbReference>
<gene>
    <name evidence="4" type="ORF">CBW46_000340</name>
</gene>
<dbReference type="Proteomes" id="UP000214746">
    <property type="component" value="Unassembled WGS sequence"/>
</dbReference>
<accession>A0A2W1NGQ1</accession>
<dbReference type="GO" id="GO:0016491">
    <property type="term" value="F:oxidoreductase activity"/>
    <property type="evidence" value="ECO:0007669"/>
    <property type="project" value="UniProtKB-KW"/>
</dbReference>
<evidence type="ECO:0000313" key="4">
    <source>
        <dbReference type="EMBL" id="PZE22281.1"/>
    </source>
</evidence>
<dbReference type="Gene3D" id="3.40.50.720">
    <property type="entry name" value="NAD(P)-binding Rossmann-like Domain"/>
    <property type="match status" value="1"/>
</dbReference>
<evidence type="ECO:0000313" key="5">
    <source>
        <dbReference type="Proteomes" id="UP000214746"/>
    </source>
</evidence>
<dbReference type="PANTHER" id="PTHR43818:SF11">
    <property type="entry name" value="BCDNA.GH03377"/>
    <property type="match status" value="1"/>
</dbReference>
<dbReference type="Gene3D" id="3.30.360.10">
    <property type="entry name" value="Dihydrodipicolinate Reductase, domain 2"/>
    <property type="match status" value="1"/>
</dbReference>
<keyword evidence="5" id="KW-1185">Reference proteome</keyword>
<dbReference type="OrthoDB" id="9815825at2"/>
<sequence>MPVLRMGVIGVGGISNTHIRGILKSDNLQLVAVADLQEAQLERCGEQYGIAQENRHLDYIELLQRQDIDAVSICTPNNAHYEVAKAAIEHGKPFLLEKPVAMNREQALELRTLAAERQVKNMVAFSYRYKAAARYAKHLIEQGHLGKIHHVYGKYLQSWGLRDVPQVWRLSKQHAGSGALGDLGSHMLDLTRFLVGEITEVICDADVITAKRQLPGSEEYGTVDVDDYCHYMAKINADIRGVFQISRFAFGRGNYQRIEVYGSEGGLVYELEQEDTLSVCLGPISGKSLDYHQLQVPREFFADQMQSFYHVVTGTDDGLSATIEDGYINQNTIDAIITSSQNRAWVTL</sequence>
<organism evidence="4 5">
    <name type="scientific">Paenibacillus xerothermodurans</name>
    <dbReference type="NCBI Taxonomy" id="1977292"/>
    <lineage>
        <taxon>Bacteria</taxon>
        <taxon>Bacillati</taxon>
        <taxon>Bacillota</taxon>
        <taxon>Bacilli</taxon>
        <taxon>Bacillales</taxon>
        <taxon>Paenibacillaceae</taxon>
        <taxon>Paenibacillus</taxon>
    </lineage>
</organism>
<protein>
    <submittedName>
        <fullName evidence="4">Gfo/Idh/MocA family oxidoreductase</fullName>
    </submittedName>
</protein>
<proteinExistence type="predicted"/>
<dbReference type="RefSeq" id="WP_089198053.1">
    <property type="nucleotide sequence ID" value="NZ_NHRJ02000001.1"/>
</dbReference>
<name>A0A2W1NGQ1_PAEXE</name>
<keyword evidence="1" id="KW-0560">Oxidoreductase</keyword>
<dbReference type="GO" id="GO:0000166">
    <property type="term" value="F:nucleotide binding"/>
    <property type="evidence" value="ECO:0007669"/>
    <property type="project" value="InterPro"/>
</dbReference>
<dbReference type="SUPFAM" id="SSF55347">
    <property type="entry name" value="Glyceraldehyde-3-phosphate dehydrogenase-like, C-terminal domain"/>
    <property type="match status" value="1"/>
</dbReference>
<evidence type="ECO:0000256" key="1">
    <source>
        <dbReference type="ARBA" id="ARBA00023002"/>
    </source>
</evidence>
<dbReference type="AlphaFoldDB" id="A0A2W1NGQ1"/>